<keyword evidence="1" id="KW-0812">Transmembrane</keyword>
<accession>A0ABV6F917</accession>
<feature type="transmembrane region" description="Helical" evidence="1">
    <location>
        <begin position="250"/>
        <end position="270"/>
    </location>
</feature>
<keyword evidence="1" id="KW-0472">Membrane</keyword>
<gene>
    <name evidence="2" type="ORF">ACFFIO_16010</name>
</gene>
<dbReference type="RefSeq" id="WP_378043386.1">
    <property type="nucleotide sequence ID" value="NZ_JBHLWH010000046.1"/>
</dbReference>
<feature type="transmembrane region" description="Helical" evidence="1">
    <location>
        <begin position="225"/>
        <end position="243"/>
    </location>
</feature>
<dbReference type="Proteomes" id="UP001589766">
    <property type="component" value="Unassembled WGS sequence"/>
</dbReference>
<sequence length="333" mass="33643">MRTVLSILLAVLAGLLASLSLVGARAEALVSTPGPLQQIAAPMSEDPQLQEALPGEISSLVEDQLPEEMPGFAQSAASRLVEGVASGLVEDDRFPAAWSAVLEETRLDWVARIDRLATGGTTPASTPGAGGAVDGGGAEVAVSGTVHLQAAPLVDLGLDRLAEALSGVPGGEAVAETLRDGLAAGPGAGNEEAGESVLSVDLAVPDPDAVPTDAVVLIVENLYRWPWLAGTAVVVALLALWAAPRRRKGTPLFVAGLTALAAGGVSRWALGRMEPDAGLEGIARVAADSLLEGIRDYAMPDTLILIIGGGVVAALGLLVGLASGLRSRGRAGH</sequence>
<proteinExistence type="predicted"/>
<evidence type="ECO:0008006" key="4">
    <source>
        <dbReference type="Google" id="ProtNLM"/>
    </source>
</evidence>
<protein>
    <recommendedName>
        <fullName evidence="4">Integral membrane protein</fullName>
    </recommendedName>
</protein>
<evidence type="ECO:0000256" key="1">
    <source>
        <dbReference type="SAM" id="Phobius"/>
    </source>
</evidence>
<dbReference type="EMBL" id="JBHLWH010000046">
    <property type="protein sequence ID" value="MFC0250014.1"/>
    <property type="molecule type" value="Genomic_DNA"/>
</dbReference>
<comment type="caution">
    <text evidence="2">The sequence shown here is derived from an EMBL/GenBank/DDBJ whole genome shotgun (WGS) entry which is preliminary data.</text>
</comment>
<feature type="transmembrane region" description="Helical" evidence="1">
    <location>
        <begin position="303"/>
        <end position="325"/>
    </location>
</feature>
<name>A0ABV6F917_9MICC</name>
<keyword evidence="1" id="KW-1133">Transmembrane helix</keyword>
<keyword evidence="3" id="KW-1185">Reference proteome</keyword>
<reference evidence="2 3" key="1">
    <citation type="submission" date="2024-09" db="EMBL/GenBank/DDBJ databases">
        <authorList>
            <person name="Sun Q."/>
            <person name="Mori K."/>
        </authorList>
    </citation>
    <scope>NUCLEOTIDE SEQUENCE [LARGE SCALE GENOMIC DNA]</scope>
    <source>
        <strain evidence="2 3">CCM 7609</strain>
    </source>
</reference>
<organism evidence="2 3">
    <name type="scientific">Citricoccus parietis</name>
    <dbReference type="NCBI Taxonomy" id="592307"/>
    <lineage>
        <taxon>Bacteria</taxon>
        <taxon>Bacillati</taxon>
        <taxon>Actinomycetota</taxon>
        <taxon>Actinomycetes</taxon>
        <taxon>Micrococcales</taxon>
        <taxon>Micrococcaceae</taxon>
        <taxon>Citricoccus</taxon>
    </lineage>
</organism>
<evidence type="ECO:0000313" key="3">
    <source>
        <dbReference type="Proteomes" id="UP001589766"/>
    </source>
</evidence>
<evidence type="ECO:0000313" key="2">
    <source>
        <dbReference type="EMBL" id="MFC0250014.1"/>
    </source>
</evidence>